<dbReference type="Proteomes" id="UP001465755">
    <property type="component" value="Unassembled WGS sequence"/>
</dbReference>
<keyword evidence="8" id="KW-1185">Reference proteome</keyword>
<feature type="region of interest" description="Disordered" evidence="6">
    <location>
        <begin position="1"/>
        <end position="97"/>
    </location>
</feature>
<sequence>MAPAPVLQSAGNQLLRGRVLGQPSRSPSLNVSHSRGRSTARRAARNVASPQRGSAGENERRELSPKPVGLGSSAPRSASPTRPASIDSRNVSAAATSSVQAQVTDRIAGVWGAYTARLESDPIRTKALTSFMGFVIGDTLAQRIGGDPIDALRCLRLGAYGLFLDGPIGHLWYKVLDKNVMPDNPRSNKAVLIKTAADQLVWAPLMTVVFFAVLKTLEGHPELIWVTVQDKLVKTVVANYILWPGAHWINFKYVPTQHRILYNNCVSVVWNAFLSTLSHAPEIDTDQVMDLVSSTQQQVLDVVPPALRAQLQPLNIPPIERLFPEGIGLPQMPSNLLLPPFERLLPEGSSLHDLQLQWKIPRKIILAPTRAIHPAWMQLLQFLPWVN</sequence>
<organism evidence="7 8">
    <name type="scientific">Symbiochloris irregularis</name>
    <dbReference type="NCBI Taxonomy" id="706552"/>
    <lineage>
        <taxon>Eukaryota</taxon>
        <taxon>Viridiplantae</taxon>
        <taxon>Chlorophyta</taxon>
        <taxon>core chlorophytes</taxon>
        <taxon>Trebouxiophyceae</taxon>
        <taxon>Trebouxiales</taxon>
        <taxon>Trebouxiaceae</taxon>
        <taxon>Symbiochloris</taxon>
    </lineage>
</organism>
<dbReference type="PANTHER" id="PTHR11266">
    <property type="entry name" value="PEROXISOMAL MEMBRANE PROTEIN 2, PXMP2 MPV17"/>
    <property type="match status" value="1"/>
</dbReference>
<reference evidence="7 8" key="1">
    <citation type="journal article" date="2024" name="Nat. Commun.">
        <title>Phylogenomics reveals the evolutionary origins of lichenization in chlorophyte algae.</title>
        <authorList>
            <person name="Puginier C."/>
            <person name="Libourel C."/>
            <person name="Otte J."/>
            <person name="Skaloud P."/>
            <person name="Haon M."/>
            <person name="Grisel S."/>
            <person name="Petersen M."/>
            <person name="Berrin J.G."/>
            <person name="Delaux P.M."/>
            <person name="Dal Grande F."/>
            <person name="Keller J."/>
        </authorList>
    </citation>
    <scope>NUCLEOTIDE SEQUENCE [LARGE SCALE GENOMIC DNA]</scope>
    <source>
        <strain evidence="7 8">SAG 2036</strain>
    </source>
</reference>
<dbReference type="InterPro" id="IPR007248">
    <property type="entry name" value="Mpv17_PMP22"/>
</dbReference>
<dbReference type="AlphaFoldDB" id="A0AAW1PFI0"/>
<comment type="subcellular location">
    <subcellularLocation>
        <location evidence="1">Membrane</location>
        <topology evidence="1">Multi-pass membrane protein</topology>
    </subcellularLocation>
</comment>
<dbReference type="EMBL" id="JALJOQ010000025">
    <property type="protein sequence ID" value="KAK9808299.1"/>
    <property type="molecule type" value="Genomic_DNA"/>
</dbReference>
<evidence type="ECO:0000313" key="8">
    <source>
        <dbReference type="Proteomes" id="UP001465755"/>
    </source>
</evidence>
<accession>A0AAW1PFI0</accession>
<feature type="compositionally biased region" description="Low complexity" evidence="6">
    <location>
        <begin position="72"/>
        <end position="97"/>
    </location>
</feature>
<keyword evidence="4" id="KW-1133">Transmembrane helix</keyword>
<feature type="compositionally biased region" description="Basic residues" evidence="6">
    <location>
        <begin position="34"/>
        <end position="44"/>
    </location>
</feature>
<comment type="caution">
    <text evidence="7">The sequence shown here is derived from an EMBL/GenBank/DDBJ whole genome shotgun (WGS) entry which is preliminary data.</text>
</comment>
<evidence type="ECO:0000256" key="2">
    <source>
        <dbReference type="ARBA" id="ARBA00006824"/>
    </source>
</evidence>
<dbReference type="Pfam" id="PF04117">
    <property type="entry name" value="Mpv17_PMP22"/>
    <property type="match status" value="1"/>
</dbReference>
<proteinExistence type="inferred from homology"/>
<evidence type="ECO:0000256" key="1">
    <source>
        <dbReference type="ARBA" id="ARBA00004141"/>
    </source>
</evidence>
<dbReference type="PANTHER" id="PTHR11266:SF17">
    <property type="entry name" value="PROTEIN MPV17"/>
    <property type="match status" value="1"/>
</dbReference>
<keyword evidence="3" id="KW-0812">Transmembrane</keyword>
<keyword evidence="5" id="KW-0472">Membrane</keyword>
<dbReference type="GO" id="GO:0005737">
    <property type="term" value="C:cytoplasm"/>
    <property type="evidence" value="ECO:0007669"/>
    <property type="project" value="TreeGrafter"/>
</dbReference>
<name>A0AAW1PFI0_9CHLO</name>
<evidence type="ECO:0000256" key="5">
    <source>
        <dbReference type="ARBA" id="ARBA00023136"/>
    </source>
</evidence>
<comment type="similarity">
    <text evidence="2">Belongs to the peroxisomal membrane protein PXMP2/4 family.</text>
</comment>
<dbReference type="GO" id="GO:0016020">
    <property type="term" value="C:membrane"/>
    <property type="evidence" value="ECO:0007669"/>
    <property type="project" value="UniProtKB-SubCell"/>
</dbReference>
<evidence type="ECO:0000313" key="7">
    <source>
        <dbReference type="EMBL" id="KAK9808299.1"/>
    </source>
</evidence>
<evidence type="ECO:0000256" key="3">
    <source>
        <dbReference type="ARBA" id="ARBA00022692"/>
    </source>
</evidence>
<evidence type="ECO:0000256" key="6">
    <source>
        <dbReference type="SAM" id="MobiDB-lite"/>
    </source>
</evidence>
<protein>
    <submittedName>
        <fullName evidence="7">Uncharacterized protein</fullName>
    </submittedName>
</protein>
<gene>
    <name evidence="7" type="ORF">WJX73_009459</name>
</gene>
<evidence type="ECO:0000256" key="4">
    <source>
        <dbReference type="ARBA" id="ARBA00022989"/>
    </source>
</evidence>